<dbReference type="Proteomes" id="UP000222310">
    <property type="component" value="Unassembled WGS sequence"/>
</dbReference>
<accession>A0A9Q5ZEN0</accession>
<evidence type="ECO:0000313" key="2">
    <source>
        <dbReference type="Proteomes" id="UP000222310"/>
    </source>
</evidence>
<sequence length="305" mass="31412">MTTLKIKDADGATKHVATTGTGTPDDPLKTQQSITGAVAISQPLPVGENTIGKVEVTAMPPLSVGDINVEVSEVAVSNFPASFQVSNFPATQTVAGIVSVSNFPTSFQISNLPATQTIAGNVSVSNFPTSFQVSNFPTSFQVSNFPATQTIAGSVSVSNFPTSFQVSNFPATQPVSATSLPLPTDAATATNQTAQLTRLTEIRDRLPASPTTTMTAIATDGTSGDKTILTPTSGKALRISSLCLTLGSATAITLKKTSTAISGVMTISDLVADFPQPVALAVDQAFVINVGSAIAVNGFVTWWEV</sequence>
<protein>
    <submittedName>
        <fullName evidence="1">Uncharacterized protein</fullName>
    </submittedName>
</protein>
<proteinExistence type="predicted"/>
<reference evidence="1 2" key="1">
    <citation type="submission" date="2015-02" db="EMBL/GenBank/DDBJ databases">
        <title>Nostoc linckia genome annotation.</title>
        <authorList>
            <person name="Zhou Z."/>
        </authorList>
    </citation>
    <scope>NUCLEOTIDE SEQUENCE [LARGE SCALE GENOMIC DNA]</scope>
    <source>
        <strain evidence="2">z8</strain>
    </source>
</reference>
<name>A0A9Q5ZEN0_NOSLI</name>
<evidence type="ECO:0000313" key="1">
    <source>
        <dbReference type="EMBL" id="PHK05362.1"/>
    </source>
</evidence>
<comment type="caution">
    <text evidence="1">The sequence shown here is derived from an EMBL/GenBank/DDBJ whole genome shotgun (WGS) entry which is preliminary data.</text>
</comment>
<organism evidence="1 2">
    <name type="scientific">Nostoc linckia z8</name>
    <dbReference type="NCBI Taxonomy" id="1628746"/>
    <lineage>
        <taxon>Bacteria</taxon>
        <taxon>Bacillati</taxon>
        <taxon>Cyanobacteriota</taxon>
        <taxon>Cyanophyceae</taxon>
        <taxon>Nostocales</taxon>
        <taxon>Nostocaceae</taxon>
        <taxon>Nostoc</taxon>
    </lineage>
</organism>
<dbReference type="GeneID" id="57095995"/>
<dbReference type="AlphaFoldDB" id="A0A9Q5ZEN0"/>
<dbReference type="RefSeq" id="WP_099068865.1">
    <property type="nucleotide sequence ID" value="NZ_LAHD01000016.1"/>
</dbReference>
<dbReference type="EMBL" id="LAHD01000016">
    <property type="protein sequence ID" value="PHK05362.1"/>
    <property type="molecule type" value="Genomic_DNA"/>
</dbReference>
<gene>
    <name evidence="1" type="ORF">VF08_08280</name>
</gene>